<accession>A0A8J8NVY5</accession>
<organism evidence="2 3">
    <name type="scientific">Halteria grandinella</name>
    <dbReference type="NCBI Taxonomy" id="5974"/>
    <lineage>
        <taxon>Eukaryota</taxon>
        <taxon>Sar</taxon>
        <taxon>Alveolata</taxon>
        <taxon>Ciliophora</taxon>
        <taxon>Intramacronucleata</taxon>
        <taxon>Spirotrichea</taxon>
        <taxon>Stichotrichia</taxon>
        <taxon>Sporadotrichida</taxon>
        <taxon>Halteriidae</taxon>
        <taxon>Halteria</taxon>
    </lineage>
</organism>
<keyword evidence="1" id="KW-0175">Coiled coil</keyword>
<sequence>MTQVKTRSQAAVCGEITEALISGNPKVDWERVEQERVGEIEQVEAYELKLEKYQQKLEKRLRKDIQVFPSHKQIRDPSIDQDDKISQSTCLANFNPDDGFTINWDYSLNLPKPDFPQGTAIQLIYGLYNSKSGLPIIAPHQVQPQPIQFTNHPNFSQVIFNEGHHVRALNKLFKLDQDAMLIIEFQKVIPKKQQNRVAFDEKVSYRENSDELHTGYLLSRYSQEQDEMLQQALIEKKMRKLARNKEQYIVQSYAWTFIDIMDLHGRLKEGRLRLKLFQPPIVLNLDTEIIKNLRTLEGDSGLWIRIQSDSKCISQGNEQLYCDPSFFHLYSLPELHTLSKPQSLLCKPRKDPNYICSGLSIHIHYAKGFRHLRHVRIAACLQQNRDILAQSGGQLCFFASKGIQYPPYEQIKKAVNSKKEIENELKEAIEYYQDEEMTLRFDEKRTWVNDLYEEYWKNGQQDIYLVLQYLQRKPTVAKPTIDSVISRKLLEQEYDLIGYTSFKLTHDYTGFIKYGTFTLQLYQGPPILVQDLRNDKMIEGLKMKITLEQPQSDFDFYRQISL</sequence>
<evidence type="ECO:0000313" key="2">
    <source>
        <dbReference type="EMBL" id="TNV81375.1"/>
    </source>
</evidence>
<dbReference type="AlphaFoldDB" id="A0A8J8NVY5"/>
<keyword evidence="3" id="KW-1185">Reference proteome</keyword>
<dbReference type="OrthoDB" id="289416at2759"/>
<dbReference type="Proteomes" id="UP000785679">
    <property type="component" value="Unassembled WGS sequence"/>
</dbReference>
<feature type="coiled-coil region" evidence="1">
    <location>
        <begin position="36"/>
        <end position="63"/>
    </location>
</feature>
<protein>
    <submittedName>
        <fullName evidence="2">Uncharacterized protein</fullName>
    </submittedName>
</protein>
<evidence type="ECO:0000256" key="1">
    <source>
        <dbReference type="SAM" id="Coils"/>
    </source>
</evidence>
<reference evidence="2" key="1">
    <citation type="submission" date="2019-06" db="EMBL/GenBank/DDBJ databases">
        <authorList>
            <person name="Zheng W."/>
        </authorList>
    </citation>
    <scope>NUCLEOTIDE SEQUENCE</scope>
    <source>
        <strain evidence="2">QDHG01</strain>
    </source>
</reference>
<evidence type="ECO:0000313" key="3">
    <source>
        <dbReference type="Proteomes" id="UP000785679"/>
    </source>
</evidence>
<proteinExistence type="predicted"/>
<comment type="caution">
    <text evidence="2">The sequence shown here is derived from an EMBL/GenBank/DDBJ whole genome shotgun (WGS) entry which is preliminary data.</text>
</comment>
<name>A0A8J8NVY5_HALGN</name>
<dbReference type="EMBL" id="RRYP01006226">
    <property type="protein sequence ID" value="TNV81375.1"/>
    <property type="molecule type" value="Genomic_DNA"/>
</dbReference>
<feature type="coiled-coil region" evidence="1">
    <location>
        <begin position="411"/>
        <end position="438"/>
    </location>
</feature>
<gene>
    <name evidence="2" type="ORF">FGO68_gene7627</name>
</gene>